<keyword evidence="3" id="KW-1185">Reference proteome</keyword>
<dbReference type="InterPro" id="IPR006527">
    <property type="entry name" value="F-box-assoc_dom_typ1"/>
</dbReference>
<name>A0AAN8UN26_9MAGN</name>
<comment type="caution">
    <text evidence="2">The sequence shown here is derived from an EMBL/GenBank/DDBJ whole genome shotgun (WGS) entry which is preliminary data.</text>
</comment>
<dbReference type="PROSITE" id="PS50181">
    <property type="entry name" value="FBOX"/>
    <property type="match status" value="1"/>
</dbReference>
<dbReference type="AlphaFoldDB" id="A0AAN8UN26"/>
<sequence>MSSNIPGDILADVLLRLPVKSLFRFKCVSKSWNSLISDSRFINSYTNSNHRKSRLVLHAKPRNRLVDLEAPSSIGGGDHISVDGLILTTELLRQRQVPEIAPSFQIIGSSRGLVCLSCLNNVYVLNPGTGEFRVVIPRHSAEVVGYGFGYDSSSDDYKVVRFYRWPSHVFAAEVEVFSLKSNVWRDLSDFKRYLFYDSNMRSVGVCLNGNIHWLSNRKRSGRSCTFCVVILAFSLAEEGFHELPLPYDESSVRLGVLGGCLSVVTCHYTEDSVFVVSIMEEYGLPGSWTKLFTVPQSQPAFGYIDPLCFTENGDVLMLTDDYEVEKPSGGMLLVLYNVKENKVCRVSGGDDIGKFSSAAMYVESLISPNLGIHGQHTPR</sequence>
<dbReference type="SMART" id="SM00256">
    <property type="entry name" value="FBOX"/>
    <property type="match status" value="1"/>
</dbReference>
<organism evidence="2 3">
    <name type="scientific">Dillenia turbinata</name>
    <dbReference type="NCBI Taxonomy" id="194707"/>
    <lineage>
        <taxon>Eukaryota</taxon>
        <taxon>Viridiplantae</taxon>
        <taxon>Streptophyta</taxon>
        <taxon>Embryophyta</taxon>
        <taxon>Tracheophyta</taxon>
        <taxon>Spermatophyta</taxon>
        <taxon>Magnoliopsida</taxon>
        <taxon>eudicotyledons</taxon>
        <taxon>Gunneridae</taxon>
        <taxon>Pentapetalae</taxon>
        <taxon>Dilleniales</taxon>
        <taxon>Dilleniaceae</taxon>
        <taxon>Dillenia</taxon>
    </lineage>
</organism>
<dbReference type="EMBL" id="JBAMMX010000026">
    <property type="protein sequence ID" value="KAK6914261.1"/>
    <property type="molecule type" value="Genomic_DNA"/>
</dbReference>
<dbReference type="InterPro" id="IPR050796">
    <property type="entry name" value="SCF_F-box_component"/>
</dbReference>
<dbReference type="InterPro" id="IPR036047">
    <property type="entry name" value="F-box-like_dom_sf"/>
</dbReference>
<accession>A0AAN8UN26</accession>
<dbReference type="PANTHER" id="PTHR31672">
    <property type="entry name" value="BNACNNG10540D PROTEIN"/>
    <property type="match status" value="1"/>
</dbReference>
<dbReference type="Gene3D" id="1.20.1280.50">
    <property type="match status" value="1"/>
</dbReference>
<dbReference type="SUPFAM" id="SSF81383">
    <property type="entry name" value="F-box domain"/>
    <property type="match status" value="1"/>
</dbReference>
<dbReference type="PANTHER" id="PTHR31672:SF10">
    <property type="entry name" value="F-BOX DOMAIN-CONTAINING PROTEIN"/>
    <property type="match status" value="1"/>
</dbReference>
<feature type="domain" description="F-box" evidence="1">
    <location>
        <begin position="1"/>
        <end position="45"/>
    </location>
</feature>
<dbReference type="CDD" id="cd22157">
    <property type="entry name" value="F-box_AtFBW1-like"/>
    <property type="match status" value="1"/>
</dbReference>
<dbReference type="Proteomes" id="UP001370490">
    <property type="component" value="Unassembled WGS sequence"/>
</dbReference>
<reference evidence="2 3" key="1">
    <citation type="submission" date="2023-12" db="EMBL/GenBank/DDBJ databases">
        <title>A high-quality genome assembly for Dillenia turbinata (Dilleniales).</title>
        <authorList>
            <person name="Chanderbali A."/>
        </authorList>
    </citation>
    <scope>NUCLEOTIDE SEQUENCE [LARGE SCALE GENOMIC DNA]</scope>
    <source>
        <strain evidence="2">LSX21</strain>
        <tissue evidence="2">Leaf</tissue>
    </source>
</reference>
<gene>
    <name evidence="2" type="ORF">RJ641_021582</name>
</gene>
<evidence type="ECO:0000259" key="1">
    <source>
        <dbReference type="PROSITE" id="PS50181"/>
    </source>
</evidence>
<dbReference type="InterPro" id="IPR011043">
    <property type="entry name" value="Gal_Oxase/kelch_b-propeller"/>
</dbReference>
<dbReference type="Pfam" id="PF07734">
    <property type="entry name" value="FBA_1"/>
    <property type="match status" value="1"/>
</dbReference>
<dbReference type="InterPro" id="IPR001810">
    <property type="entry name" value="F-box_dom"/>
</dbReference>
<dbReference type="InterPro" id="IPR017451">
    <property type="entry name" value="F-box-assoc_interact_dom"/>
</dbReference>
<dbReference type="NCBIfam" id="TIGR01640">
    <property type="entry name" value="F_box_assoc_1"/>
    <property type="match status" value="1"/>
</dbReference>
<evidence type="ECO:0000313" key="3">
    <source>
        <dbReference type="Proteomes" id="UP001370490"/>
    </source>
</evidence>
<protein>
    <submittedName>
        <fullName evidence="2">F-box domain</fullName>
    </submittedName>
</protein>
<evidence type="ECO:0000313" key="2">
    <source>
        <dbReference type="EMBL" id="KAK6914261.1"/>
    </source>
</evidence>
<dbReference type="SUPFAM" id="SSF50965">
    <property type="entry name" value="Galactose oxidase, central domain"/>
    <property type="match status" value="1"/>
</dbReference>
<proteinExistence type="predicted"/>
<dbReference type="Pfam" id="PF00646">
    <property type="entry name" value="F-box"/>
    <property type="match status" value="1"/>
</dbReference>